<sequence>MIIFYTPNKCDSINTIALLFDNFNKRSYEMDKTQKYSRKILSKYLDTFIFANVTPILYNLAFLLMDLLVYIFCFRYCLIMKSKNNCKTVFSVKNNLILLVVITILLYLNLNRRDIADNSNWKEIAIQLRNENDRFNYLIF</sequence>
<keyword evidence="1" id="KW-0812">Transmembrane</keyword>
<dbReference type="AlphaFoldDB" id="A0A1I7X1B6"/>
<proteinExistence type="predicted"/>
<keyword evidence="2" id="KW-1185">Reference proteome</keyword>
<dbReference type="WBParaSite" id="Hba_11186">
    <property type="protein sequence ID" value="Hba_11186"/>
    <property type="gene ID" value="Hba_11186"/>
</dbReference>
<organism evidence="2 3">
    <name type="scientific">Heterorhabditis bacteriophora</name>
    <name type="common">Entomopathogenic nematode worm</name>
    <dbReference type="NCBI Taxonomy" id="37862"/>
    <lineage>
        <taxon>Eukaryota</taxon>
        <taxon>Metazoa</taxon>
        <taxon>Ecdysozoa</taxon>
        <taxon>Nematoda</taxon>
        <taxon>Chromadorea</taxon>
        <taxon>Rhabditida</taxon>
        <taxon>Rhabditina</taxon>
        <taxon>Rhabditomorpha</taxon>
        <taxon>Strongyloidea</taxon>
        <taxon>Heterorhabditidae</taxon>
        <taxon>Heterorhabditis</taxon>
    </lineage>
</organism>
<evidence type="ECO:0000256" key="1">
    <source>
        <dbReference type="SAM" id="Phobius"/>
    </source>
</evidence>
<reference evidence="3" key="1">
    <citation type="submission" date="2016-11" db="UniProtKB">
        <authorList>
            <consortium name="WormBaseParasite"/>
        </authorList>
    </citation>
    <scope>IDENTIFICATION</scope>
</reference>
<accession>A0A1I7X1B6</accession>
<evidence type="ECO:0000313" key="3">
    <source>
        <dbReference type="WBParaSite" id="Hba_11186"/>
    </source>
</evidence>
<dbReference type="Proteomes" id="UP000095283">
    <property type="component" value="Unplaced"/>
</dbReference>
<evidence type="ECO:0000313" key="2">
    <source>
        <dbReference type="Proteomes" id="UP000095283"/>
    </source>
</evidence>
<feature type="transmembrane region" description="Helical" evidence="1">
    <location>
        <begin position="90"/>
        <end position="110"/>
    </location>
</feature>
<name>A0A1I7X1B6_HETBA</name>
<keyword evidence="1" id="KW-0472">Membrane</keyword>
<protein>
    <submittedName>
        <fullName evidence="3">Uncharacterized protein</fullName>
    </submittedName>
</protein>
<keyword evidence="1" id="KW-1133">Transmembrane helix</keyword>
<feature type="transmembrane region" description="Helical" evidence="1">
    <location>
        <begin position="56"/>
        <end position="78"/>
    </location>
</feature>